<feature type="transmembrane region" description="Helical" evidence="1">
    <location>
        <begin position="203"/>
        <end position="221"/>
    </location>
</feature>
<feature type="transmembrane region" description="Helical" evidence="1">
    <location>
        <begin position="147"/>
        <end position="167"/>
    </location>
</feature>
<dbReference type="InterPro" id="IPR002656">
    <property type="entry name" value="Acyl_transf_3_dom"/>
</dbReference>
<dbReference type="PANTHER" id="PTHR23028">
    <property type="entry name" value="ACETYLTRANSFERASE"/>
    <property type="match status" value="1"/>
</dbReference>
<feature type="transmembrane region" description="Helical" evidence="1">
    <location>
        <begin position="276"/>
        <end position="302"/>
    </location>
</feature>
<dbReference type="GO" id="GO:0016020">
    <property type="term" value="C:membrane"/>
    <property type="evidence" value="ECO:0007669"/>
    <property type="project" value="TreeGrafter"/>
</dbReference>
<keyword evidence="1" id="KW-0472">Membrane</keyword>
<dbReference type="KEGG" id="rml:FF011L_49060"/>
<evidence type="ECO:0000256" key="1">
    <source>
        <dbReference type="SAM" id="Phobius"/>
    </source>
</evidence>
<dbReference type="InterPro" id="IPR050879">
    <property type="entry name" value="Acyltransferase_3"/>
</dbReference>
<keyword evidence="1" id="KW-0812">Transmembrane</keyword>
<dbReference type="RefSeq" id="WP_145354291.1">
    <property type="nucleotide sequence ID" value="NZ_CP036262.1"/>
</dbReference>
<feature type="transmembrane region" description="Helical" evidence="1">
    <location>
        <begin position="314"/>
        <end position="335"/>
    </location>
</feature>
<evidence type="ECO:0000313" key="3">
    <source>
        <dbReference type="EMBL" id="QDS96099.1"/>
    </source>
</evidence>
<dbReference type="AlphaFoldDB" id="A0A517MMI1"/>
<gene>
    <name evidence="3" type="ORF">FF011L_49060</name>
</gene>
<proteinExistence type="predicted"/>
<dbReference type="GO" id="GO:0016747">
    <property type="term" value="F:acyltransferase activity, transferring groups other than amino-acyl groups"/>
    <property type="evidence" value="ECO:0007669"/>
    <property type="project" value="InterPro"/>
</dbReference>
<evidence type="ECO:0000259" key="2">
    <source>
        <dbReference type="Pfam" id="PF01757"/>
    </source>
</evidence>
<dbReference type="OrthoDB" id="9767863at2"/>
<feature type="domain" description="Acyltransferase 3" evidence="2">
    <location>
        <begin position="11"/>
        <end position="331"/>
    </location>
</feature>
<reference evidence="3 4" key="1">
    <citation type="submission" date="2019-02" db="EMBL/GenBank/DDBJ databases">
        <title>Deep-cultivation of Planctomycetes and their phenomic and genomic characterization uncovers novel biology.</title>
        <authorList>
            <person name="Wiegand S."/>
            <person name="Jogler M."/>
            <person name="Boedeker C."/>
            <person name="Pinto D."/>
            <person name="Vollmers J."/>
            <person name="Rivas-Marin E."/>
            <person name="Kohn T."/>
            <person name="Peeters S.H."/>
            <person name="Heuer A."/>
            <person name="Rast P."/>
            <person name="Oberbeckmann S."/>
            <person name="Bunk B."/>
            <person name="Jeske O."/>
            <person name="Meyerdierks A."/>
            <person name="Storesund J.E."/>
            <person name="Kallscheuer N."/>
            <person name="Luecker S."/>
            <person name="Lage O.M."/>
            <person name="Pohl T."/>
            <person name="Merkel B.J."/>
            <person name="Hornburger P."/>
            <person name="Mueller R.-W."/>
            <person name="Bruemmer F."/>
            <person name="Labrenz M."/>
            <person name="Spormann A.M."/>
            <person name="Op den Camp H."/>
            <person name="Overmann J."/>
            <person name="Amann R."/>
            <person name="Jetten M.S.M."/>
            <person name="Mascher T."/>
            <person name="Medema M.H."/>
            <person name="Devos D.P."/>
            <person name="Kaster A.-K."/>
            <person name="Ovreas L."/>
            <person name="Rohde M."/>
            <person name="Galperin M.Y."/>
            <person name="Jogler C."/>
        </authorList>
    </citation>
    <scope>NUCLEOTIDE SEQUENCE [LARGE SCALE GENOMIC DNA]</scope>
    <source>
        <strain evidence="3 4">FF011L</strain>
    </source>
</reference>
<protein>
    <submittedName>
        <fullName evidence="3">Acyltransferase family protein</fullName>
    </submittedName>
</protein>
<accession>A0A517MMI1</accession>
<dbReference type="Proteomes" id="UP000320672">
    <property type="component" value="Chromosome"/>
</dbReference>
<dbReference type="PANTHER" id="PTHR23028:SF53">
    <property type="entry name" value="ACYL_TRANSF_3 DOMAIN-CONTAINING PROTEIN"/>
    <property type="match status" value="1"/>
</dbReference>
<feature type="transmembrane region" description="Helical" evidence="1">
    <location>
        <begin position="94"/>
        <end position="113"/>
    </location>
</feature>
<sequence length="364" mass="41398">MNSMHIPRRFLFVDGLRGVAATWVVLFHAYKGGHLPNLAATLPDWLLIFLFQWGKFGVAIFFVLSGFVIAHSLRDAAVTPGYLVRFMARRSIRLDPPYFASIILVLALAFVSAKVKHEEIILPKPQVVAAHLVYLQDLLGMEQISDVFWTLCYEIQFYLVLCILLGLSQFFGRKGRAIVFIPAAIVSLIWGLGIITQNPIQGLFVNLWYGFLLGVFSYWAWAKKIPKAWFTTYAAVILASAVYRVDKFAIVCVSTATLLFICGETNRMEHWLKWRWIQFFGLVSYSLYLIHNPITGASFFLLKKKIPATTANEYLMLCIAVGICLATAFVMWFVVERPFIKLSRHVKLQPRNRACQDEIIASKS</sequence>
<keyword evidence="1" id="KW-1133">Transmembrane helix</keyword>
<keyword evidence="4" id="KW-1185">Reference proteome</keyword>
<dbReference type="Pfam" id="PF01757">
    <property type="entry name" value="Acyl_transf_3"/>
    <property type="match status" value="1"/>
</dbReference>
<keyword evidence="3" id="KW-0808">Transferase</keyword>
<evidence type="ECO:0000313" key="4">
    <source>
        <dbReference type="Proteomes" id="UP000320672"/>
    </source>
</evidence>
<feature type="transmembrane region" description="Helical" evidence="1">
    <location>
        <begin position="50"/>
        <end position="73"/>
    </location>
</feature>
<dbReference type="EMBL" id="CP036262">
    <property type="protein sequence ID" value="QDS96099.1"/>
    <property type="molecule type" value="Genomic_DNA"/>
</dbReference>
<dbReference type="GO" id="GO:0000271">
    <property type="term" value="P:polysaccharide biosynthetic process"/>
    <property type="evidence" value="ECO:0007669"/>
    <property type="project" value="TreeGrafter"/>
</dbReference>
<feature type="transmembrane region" description="Helical" evidence="1">
    <location>
        <begin position="12"/>
        <end position="30"/>
    </location>
</feature>
<name>A0A517MMI1_9BACT</name>
<organism evidence="3 4">
    <name type="scientific">Roseimaritima multifibrata</name>
    <dbReference type="NCBI Taxonomy" id="1930274"/>
    <lineage>
        <taxon>Bacteria</taxon>
        <taxon>Pseudomonadati</taxon>
        <taxon>Planctomycetota</taxon>
        <taxon>Planctomycetia</taxon>
        <taxon>Pirellulales</taxon>
        <taxon>Pirellulaceae</taxon>
        <taxon>Roseimaritima</taxon>
    </lineage>
</organism>
<feature type="transmembrane region" description="Helical" evidence="1">
    <location>
        <begin position="179"/>
        <end position="197"/>
    </location>
</feature>
<keyword evidence="3" id="KW-0012">Acyltransferase</keyword>